<dbReference type="GO" id="GO:0006351">
    <property type="term" value="P:DNA-templated transcription"/>
    <property type="evidence" value="ECO:0007669"/>
    <property type="project" value="InterPro"/>
</dbReference>
<evidence type="ECO:0000256" key="1">
    <source>
        <dbReference type="ARBA" id="ARBA00004123"/>
    </source>
</evidence>
<dbReference type="GO" id="GO:0005634">
    <property type="term" value="C:nucleus"/>
    <property type="evidence" value="ECO:0007669"/>
    <property type="project" value="UniProtKB-SubCell"/>
</dbReference>
<dbReference type="AlphaFoldDB" id="A0A367KSH1"/>
<protein>
    <recommendedName>
        <fullName evidence="5">Xylanolytic transcriptional activator regulatory domain-containing protein</fullName>
    </recommendedName>
</protein>
<keyword evidence="3" id="KW-0238">DNA-binding</keyword>
<evidence type="ECO:0000259" key="5">
    <source>
        <dbReference type="Pfam" id="PF04082"/>
    </source>
</evidence>
<dbReference type="PANTHER" id="PTHR46910:SF3">
    <property type="entry name" value="HALOTOLERANCE PROTEIN 9-RELATED"/>
    <property type="match status" value="1"/>
</dbReference>
<accession>A0A367KSH1</accession>
<sequence>MHSIKDRSMTAQERFVPLSFSRSENASKSVQISQFIKEALQILRHADDSLYHDSSPDSEIVDNDLDDPAITWELQLSPTTMTLDTSILTVRGLQKVLELIRINVEPQPPRFKNKKQAHLNPLDLKLFHGIMQPAFHLSAIVVVPRLDPVMAQQFNSTQFMRQCVQSFVDCGYSFFLDIPSLMADADIILTMPSAAKEHSVEALLILSICSLMARHAALHTPRLDSMTANMLTHCYYRQARLLLEDLFDVHHISVVISMFLLSVFSQGHTYLISPSRVQSSLLTTSVRMALAMDLHKLDTRYDKESDQKEKLRRLAWMLFCADYYADWNTMGQTGLIDVFNWHVDFPQPLPHEPRPRRVEGFSQHCRMVILRKLQLFKASYMLSLRAPRHLQPRVDQDLFQSLFNTPNAFRLDLQGISEQGWDIESLLLHEIQCHTQLYAQLPFFPTRYFTTFMAQEDRARCADLDQIYQRLRQPPRSYPTPAVEPTVCQQLTEDSPLLELGCLVSCLKVLCNYTRILEALATLDPIRCHHNPLYGITLVSHLCIIFRKTRLESTEIIPLCQILLVRIQHLLRQVRTIYADPVILLVERMLAGMHVVYKEDIPPSALVSKTHQWLFSLENKLHRAQSHPL</sequence>
<evidence type="ECO:0000256" key="3">
    <source>
        <dbReference type="ARBA" id="ARBA00023125"/>
    </source>
</evidence>
<dbReference type="InterPro" id="IPR050987">
    <property type="entry name" value="AtrR-like"/>
</dbReference>
<comment type="subcellular location">
    <subcellularLocation>
        <location evidence="1">Nucleus</location>
    </subcellularLocation>
</comment>
<dbReference type="GO" id="GO:0003700">
    <property type="term" value="F:DNA-binding transcription factor activity"/>
    <property type="evidence" value="ECO:0007669"/>
    <property type="project" value="InterPro"/>
</dbReference>
<keyword evidence="7" id="KW-1185">Reference proteome</keyword>
<dbReference type="InterPro" id="IPR007219">
    <property type="entry name" value="XnlR_reg_dom"/>
</dbReference>
<dbReference type="OrthoDB" id="2283488at2759"/>
<organism evidence="6 7">
    <name type="scientific">Rhizopus stolonifer</name>
    <name type="common">Rhizopus nigricans</name>
    <dbReference type="NCBI Taxonomy" id="4846"/>
    <lineage>
        <taxon>Eukaryota</taxon>
        <taxon>Fungi</taxon>
        <taxon>Fungi incertae sedis</taxon>
        <taxon>Mucoromycota</taxon>
        <taxon>Mucoromycotina</taxon>
        <taxon>Mucoromycetes</taxon>
        <taxon>Mucorales</taxon>
        <taxon>Mucorineae</taxon>
        <taxon>Rhizopodaceae</taxon>
        <taxon>Rhizopus</taxon>
    </lineage>
</organism>
<keyword evidence="2" id="KW-0479">Metal-binding</keyword>
<gene>
    <name evidence="6" type="ORF">CU098_011809</name>
</gene>
<dbReference type="GO" id="GO:0008270">
    <property type="term" value="F:zinc ion binding"/>
    <property type="evidence" value="ECO:0007669"/>
    <property type="project" value="InterPro"/>
</dbReference>
<proteinExistence type="predicted"/>
<evidence type="ECO:0000313" key="6">
    <source>
        <dbReference type="EMBL" id="RCI05126.1"/>
    </source>
</evidence>
<comment type="caution">
    <text evidence="6">The sequence shown here is derived from an EMBL/GenBank/DDBJ whole genome shotgun (WGS) entry which is preliminary data.</text>
</comment>
<dbReference type="Pfam" id="PF04082">
    <property type="entry name" value="Fungal_trans"/>
    <property type="match status" value="1"/>
</dbReference>
<dbReference type="GO" id="GO:0003677">
    <property type="term" value="F:DNA binding"/>
    <property type="evidence" value="ECO:0007669"/>
    <property type="project" value="UniProtKB-KW"/>
</dbReference>
<dbReference type="PANTHER" id="PTHR46910">
    <property type="entry name" value="TRANSCRIPTION FACTOR PDR1"/>
    <property type="match status" value="1"/>
</dbReference>
<dbReference type="STRING" id="4846.A0A367KSH1"/>
<evidence type="ECO:0000313" key="7">
    <source>
        <dbReference type="Proteomes" id="UP000253551"/>
    </source>
</evidence>
<evidence type="ECO:0000256" key="2">
    <source>
        <dbReference type="ARBA" id="ARBA00022723"/>
    </source>
</evidence>
<keyword evidence="4" id="KW-0539">Nucleus</keyword>
<feature type="domain" description="Xylanolytic transcriptional activator regulatory" evidence="5">
    <location>
        <begin position="193"/>
        <end position="340"/>
    </location>
</feature>
<reference evidence="6 7" key="1">
    <citation type="journal article" date="2018" name="G3 (Bethesda)">
        <title>Phylogenetic and Phylogenomic Definition of Rhizopus Species.</title>
        <authorList>
            <person name="Gryganskyi A.P."/>
            <person name="Golan J."/>
            <person name="Dolatabadi S."/>
            <person name="Mondo S."/>
            <person name="Robb S."/>
            <person name="Idnurm A."/>
            <person name="Muszewska A."/>
            <person name="Steczkiewicz K."/>
            <person name="Masonjones S."/>
            <person name="Liao H.L."/>
            <person name="Gajdeczka M.T."/>
            <person name="Anike F."/>
            <person name="Vuek A."/>
            <person name="Anishchenko I.M."/>
            <person name="Voigt K."/>
            <person name="de Hoog G.S."/>
            <person name="Smith M.E."/>
            <person name="Heitman J."/>
            <person name="Vilgalys R."/>
            <person name="Stajich J.E."/>
        </authorList>
    </citation>
    <scope>NUCLEOTIDE SEQUENCE [LARGE SCALE GENOMIC DNA]</scope>
    <source>
        <strain evidence="6 7">LSU 92-RS-03</strain>
    </source>
</reference>
<dbReference type="CDD" id="cd12148">
    <property type="entry name" value="fungal_TF_MHR"/>
    <property type="match status" value="1"/>
</dbReference>
<dbReference type="Proteomes" id="UP000253551">
    <property type="component" value="Unassembled WGS sequence"/>
</dbReference>
<name>A0A367KSH1_RHIST</name>
<dbReference type="EMBL" id="PJQM01000473">
    <property type="protein sequence ID" value="RCI05126.1"/>
    <property type="molecule type" value="Genomic_DNA"/>
</dbReference>
<evidence type="ECO:0000256" key="4">
    <source>
        <dbReference type="ARBA" id="ARBA00023242"/>
    </source>
</evidence>